<gene>
    <name evidence="1" type="ORF">COV49_01065</name>
</gene>
<evidence type="ECO:0000313" key="1">
    <source>
        <dbReference type="EMBL" id="PIR13768.1"/>
    </source>
</evidence>
<comment type="caution">
    <text evidence="1">The sequence shown here is derived from an EMBL/GenBank/DDBJ whole genome shotgun (WGS) entry which is preliminary data.</text>
</comment>
<accession>A0A2M6K9T5</accession>
<sequence length="69" mass="7628">MFTEEIQNIINEAKSRYAQGEKIELQEKIPSAVGGAAGQIPSSPHIQNCIILIKKAVVLNRGFCFLENK</sequence>
<dbReference type="Proteomes" id="UP000230869">
    <property type="component" value="Unassembled WGS sequence"/>
</dbReference>
<organism evidence="1 2">
    <name type="scientific">Candidatus Falkowbacteria bacterium CG11_big_fil_rev_8_21_14_0_20_39_10</name>
    <dbReference type="NCBI Taxonomy" id="1974570"/>
    <lineage>
        <taxon>Bacteria</taxon>
        <taxon>Candidatus Falkowiibacteriota</taxon>
    </lineage>
</organism>
<proteinExistence type="predicted"/>
<protein>
    <submittedName>
        <fullName evidence="1">Uncharacterized protein</fullName>
    </submittedName>
</protein>
<dbReference type="EMBL" id="PCWW01000020">
    <property type="protein sequence ID" value="PIR13768.1"/>
    <property type="molecule type" value="Genomic_DNA"/>
</dbReference>
<dbReference type="AlphaFoldDB" id="A0A2M6K9T5"/>
<reference evidence="1 2" key="1">
    <citation type="submission" date="2017-09" db="EMBL/GenBank/DDBJ databases">
        <title>Depth-based differentiation of microbial function through sediment-hosted aquifers and enrichment of novel symbionts in the deep terrestrial subsurface.</title>
        <authorList>
            <person name="Probst A.J."/>
            <person name="Ladd B."/>
            <person name="Jarett J.K."/>
            <person name="Geller-Mcgrath D.E."/>
            <person name="Sieber C.M."/>
            <person name="Emerson J.B."/>
            <person name="Anantharaman K."/>
            <person name="Thomas B.C."/>
            <person name="Malmstrom R."/>
            <person name="Stieglmeier M."/>
            <person name="Klingl A."/>
            <person name="Woyke T."/>
            <person name="Ryan C.M."/>
            <person name="Banfield J.F."/>
        </authorList>
    </citation>
    <scope>NUCLEOTIDE SEQUENCE [LARGE SCALE GENOMIC DNA]</scope>
    <source>
        <strain evidence="1">CG11_big_fil_rev_8_21_14_0_20_39_10</strain>
    </source>
</reference>
<name>A0A2M6K9T5_9BACT</name>
<evidence type="ECO:0000313" key="2">
    <source>
        <dbReference type="Proteomes" id="UP000230869"/>
    </source>
</evidence>